<feature type="domain" description="RRM" evidence="7">
    <location>
        <begin position="21"/>
        <end position="92"/>
    </location>
</feature>
<dbReference type="GO" id="GO:0003723">
    <property type="term" value="F:RNA binding"/>
    <property type="evidence" value="ECO:0007669"/>
    <property type="project" value="UniProtKB-UniRule"/>
</dbReference>
<evidence type="ECO:0000256" key="2">
    <source>
        <dbReference type="ARBA" id="ARBA00022884"/>
    </source>
</evidence>
<dbReference type="SUPFAM" id="SSF54928">
    <property type="entry name" value="RNA-binding domain, RBD"/>
    <property type="match status" value="1"/>
</dbReference>
<sequence>MTGKTQTSNVTNKNDPKSINSRVFIGNLNTAIVKKVDIEAIFSKYGKIVGCSVHKGYAFVQYMSERHARAAVAGENARVIAGQPLEINLAGDLPQPFRSKKSSPRPMSRLYRLESKEPFLSVGGYVFDYDYYRDDFYNRLFEYHGRVPPPPRTAIPLKRPRVAVTTTRRGKGVFSMKGASRSAVSGSSSGSKLKSDELQTIKKELTQIKTKIDSLLGRLEKIEKQQKAEAEAQKKQPEDSAELIREGHATGNADRSTAEPAPGGPDADGEETTDGPEEDSDEEAGHEPELALVRLHVDRAWTQCPGNEDRLPGTPSGPALSLTGENRPSSVARPAVLPMLLTAMALRRPARSPSSVPALPDTQSL</sequence>
<evidence type="ECO:0000313" key="8">
    <source>
        <dbReference type="Proteomes" id="UP000515202"/>
    </source>
</evidence>
<dbReference type="Pfam" id="PF00076">
    <property type="entry name" value="RRM_1"/>
    <property type="match status" value="1"/>
</dbReference>
<dbReference type="SMART" id="SM00360">
    <property type="entry name" value="RRM"/>
    <property type="match status" value="1"/>
</dbReference>
<dbReference type="RefSeq" id="XP_011374239.1">
    <property type="nucleotide sequence ID" value="XM_011375937.1"/>
</dbReference>
<dbReference type="GeneID" id="105302748"/>
<dbReference type="OrthoDB" id="6730379at2759"/>
<evidence type="ECO:0000259" key="7">
    <source>
        <dbReference type="PROSITE" id="PS50102"/>
    </source>
</evidence>
<evidence type="ECO:0000313" key="9">
    <source>
        <dbReference type="RefSeq" id="XP_011374239.1"/>
    </source>
</evidence>
<feature type="coiled-coil region" evidence="5">
    <location>
        <begin position="198"/>
        <end position="236"/>
    </location>
</feature>
<proteinExistence type="inferred from homology"/>
<gene>
    <name evidence="9" type="primary">RALYL</name>
</gene>
<feature type="compositionally biased region" description="Basic and acidic residues" evidence="6">
    <location>
        <begin position="283"/>
        <end position="299"/>
    </location>
</feature>
<dbReference type="PANTHER" id="PTHR13968:SF21">
    <property type="entry name" value="RNA-BINDING RALY-LIKE PROTEIN"/>
    <property type="match status" value="1"/>
</dbReference>
<reference evidence="9" key="1">
    <citation type="submission" date="2025-08" db="UniProtKB">
        <authorList>
            <consortium name="RefSeq"/>
        </authorList>
    </citation>
    <scope>IDENTIFICATION</scope>
    <source>
        <tissue evidence="9">Kidney</tissue>
    </source>
</reference>
<comment type="similarity">
    <text evidence="1">Belongs to the RRM HNRPC family. RALY subfamily.</text>
</comment>
<dbReference type="InterPro" id="IPR000504">
    <property type="entry name" value="RRM_dom"/>
</dbReference>
<dbReference type="PANTHER" id="PTHR13968">
    <property type="entry name" value="HETEROGENEOUS NUCLEAR RIBONUCLEOPROTEIN"/>
    <property type="match status" value="1"/>
</dbReference>
<keyword evidence="8" id="KW-1185">Reference proteome</keyword>
<protein>
    <submittedName>
        <fullName evidence="9">RNA-binding Raly-like protein</fullName>
    </submittedName>
</protein>
<dbReference type="InterPro" id="IPR012677">
    <property type="entry name" value="Nucleotide-bd_a/b_plait_sf"/>
</dbReference>
<feature type="compositionally biased region" description="Low complexity" evidence="6">
    <location>
        <begin position="177"/>
        <end position="192"/>
    </location>
</feature>
<evidence type="ECO:0000256" key="1">
    <source>
        <dbReference type="ARBA" id="ARBA00008631"/>
    </source>
</evidence>
<dbReference type="InterPro" id="IPR051186">
    <property type="entry name" value="RRM_HNRPC/RALY_subfam"/>
</dbReference>
<keyword evidence="3 5" id="KW-0175">Coiled coil</keyword>
<evidence type="ECO:0000256" key="4">
    <source>
        <dbReference type="PROSITE-ProRule" id="PRU00176"/>
    </source>
</evidence>
<evidence type="ECO:0000256" key="6">
    <source>
        <dbReference type="SAM" id="MobiDB-lite"/>
    </source>
</evidence>
<evidence type="ECO:0000256" key="3">
    <source>
        <dbReference type="ARBA" id="ARBA00023054"/>
    </source>
</evidence>
<dbReference type="GO" id="GO:0005634">
    <property type="term" value="C:nucleus"/>
    <property type="evidence" value="ECO:0007669"/>
    <property type="project" value="TreeGrafter"/>
</dbReference>
<dbReference type="KEGG" id="pvp:105302748"/>
<dbReference type="InterPro" id="IPR035979">
    <property type="entry name" value="RBD_domain_sf"/>
</dbReference>
<feature type="region of interest" description="Disordered" evidence="6">
    <location>
        <begin position="249"/>
        <end position="331"/>
    </location>
</feature>
<dbReference type="AlphaFoldDB" id="A0A6P3R4C8"/>
<feature type="region of interest" description="Disordered" evidence="6">
    <location>
        <begin position="169"/>
        <end position="194"/>
    </location>
</feature>
<feature type="compositionally biased region" description="Acidic residues" evidence="6">
    <location>
        <begin position="267"/>
        <end position="282"/>
    </location>
</feature>
<name>A0A6P3R4C8_PTEVA</name>
<dbReference type="Proteomes" id="UP000515202">
    <property type="component" value="Unplaced"/>
</dbReference>
<dbReference type="PROSITE" id="PS50102">
    <property type="entry name" value="RRM"/>
    <property type="match status" value="1"/>
</dbReference>
<dbReference type="CTD" id="138046"/>
<dbReference type="FunFam" id="3.30.70.330:FF:000019">
    <property type="entry name" value="heterogeneous nuclear ribonucleoproteins C1/C2 isoform X1"/>
    <property type="match status" value="1"/>
</dbReference>
<organism evidence="8 9">
    <name type="scientific">Pteropus vampyrus</name>
    <name type="common">Large flying fox</name>
    <dbReference type="NCBI Taxonomy" id="132908"/>
    <lineage>
        <taxon>Eukaryota</taxon>
        <taxon>Metazoa</taxon>
        <taxon>Chordata</taxon>
        <taxon>Craniata</taxon>
        <taxon>Vertebrata</taxon>
        <taxon>Euteleostomi</taxon>
        <taxon>Mammalia</taxon>
        <taxon>Eutheria</taxon>
        <taxon>Laurasiatheria</taxon>
        <taxon>Chiroptera</taxon>
        <taxon>Yinpterochiroptera</taxon>
        <taxon>Pteropodoidea</taxon>
        <taxon>Pteropodidae</taxon>
        <taxon>Pteropodinae</taxon>
        <taxon>Pteropus</taxon>
    </lineage>
</organism>
<keyword evidence="2 4" id="KW-0694">RNA-binding</keyword>
<accession>A0A6P3R4C8</accession>
<evidence type="ECO:0000256" key="5">
    <source>
        <dbReference type="SAM" id="Coils"/>
    </source>
</evidence>
<dbReference type="Gene3D" id="3.30.70.330">
    <property type="match status" value="1"/>
</dbReference>